<reference evidence="3" key="2">
    <citation type="submission" date="2016-10" db="EMBL/GenBank/DDBJ databases">
        <authorList>
            <person name="de Groot N.N."/>
        </authorList>
    </citation>
    <scope>NUCLEOTIDE SEQUENCE [LARGE SCALE GENOMIC DNA]</scope>
    <source>
        <strain evidence="3">CPCC 202695</strain>
    </source>
</reference>
<evidence type="ECO:0000313" key="4">
    <source>
        <dbReference type="Proteomes" id="UP000199482"/>
    </source>
</evidence>
<protein>
    <recommendedName>
        <fullName evidence="6">Lipoprotein</fullName>
    </recommendedName>
</protein>
<dbReference type="Proteomes" id="UP000893823">
    <property type="component" value="Unassembled WGS sequence"/>
</dbReference>
<evidence type="ECO:0000313" key="3">
    <source>
        <dbReference type="EMBL" id="SDR71667.1"/>
    </source>
</evidence>
<accession>A0A1H1LB59</accession>
<proteinExistence type="predicted"/>
<name>A0A1H1LB59_9MICO</name>
<dbReference type="EMBL" id="SODL02000002">
    <property type="protein sequence ID" value="MCP2367498.1"/>
    <property type="molecule type" value="Genomic_DNA"/>
</dbReference>
<keyword evidence="1" id="KW-0732">Signal</keyword>
<dbReference type="AlphaFoldDB" id="A0A1H1LB59"/>
<dbReference type="OrthoDB" id="5194705at2"/>
<feature type="chain" id="PRO_5009253278" description="Lipoprotein" evidence="1">
    <location>
        <begin position="28"/>
        <end position="274"/>
    </location>
</feature>
<reference evidence="2" key="3">
    <citation type="submission" date="2022-06" db="EMBL/GenBank/DDBJ databases">
        <title>Genomic Encyclopedia of Type Strains, Phase III (KMG-III): the genomes of soil and plant-associated and newly described type strains.</title>
        <authorList>
            <person name="Whitman W."/>
        </authorList>
    </citation>
    <scope>NUCLEOTIDE SEQUENCE</scope>
    <source>
        <strain evidence="2">CPCC 202695</strain>
    </source>
</reference>
<dbReference type="RefSeq" id="WP_092668308.1">
    <property type="nucleotide sequence ID" value="NZ_BMDN01000002.1"/>
</dbReference>
<sequence length="274" mass="28283">MSPVAAARVRLVVVTSAVVVLAGCASAGGDPAPAPGATGTAATNTAPHALDPDTILTCQGVEVTAGALTDQLPASELPSELAALLEGSPVVSIDDLDDWFLAVSSDDHVVIMRELDQPLDLGAGDVRDFDLLSVSATPGAMPIDDTWGVDVSTSCTPRITLDGLGEVTLTLDPDAPPRADDRELSLLASESSCNSGQPATGRVEVVEIVETDTTVELVVGVAPQPQDRAYTCQSNPPTPFTVDLEHELADRAIVDASFVPAHEITMPMGRSVPD</sequence>
<feature type="signal peptide" evidence="1">
    <location>
        <begin position="1"/>
        <end position="27"/>
    </location>
</feature>
<evidence type="ECO:0008006" key="6">
    <source>
        <dbReference type="Google" id="ProtNLM"/>
    </source>
</evidence>
<evidence type="ECO:0000313" key="5">
    <source>
        <dbReference type="Proteomes" id="UP000893823"/>
    </source>
</evidence>
<dbReference type="Proteomes" id="UP000199482">
    <property type="component" value="Chromosome I"/>
</dbReference>
<gene>
    <name evidence="2" type="ORF">BCL57_001652</name>
    <name evidence="3" type="ORF">SAMN04489721_0063</name>
</gene>
<dbReference type="STRING" id="589382.SAMN04489721_0063"/>
<evidence type="ECO:0000256" key="1">
    <source>
        <dbReference type="SAM" id="SignalP"/>
    </source>
</evidence>
<keyword evidence="5" id="KW-1185">Reference proteome</keyword>
<dbReference type="EMBL" id="LT629755">
    <property type="protein sequence ID" value="SDR71667.1"/>
    <property type="molecule type" value="Genomic_DNA"/>
</dbReference>
<reference evidence="4" key="1">
    <citation type="submission" date="2016-10" db="EMBL/GenBank/DDBJ databases">
        <authorList>
            <person name="Varghese N."/>
            <person name="Submissions S."/>
        </authorList>
    </citation>
    <scope>NUCLEOTIDE SEQUENCE [LARGE SCALE GENOMIC DNA]</scope>
    <source>
        <strain evidence="4">CPCC 202695</strain>
    </source>
</reference>
<evidence type="ECO:0000313" key="2">
    <source>
        <dbReference type="EMBL" id="MCP2367498.1"/>
    </source>
</evidence>
<organism evidence="3 4">
    <name type="scientific">Agromyces flavus</name>
    <dbReference type="NCBI Taxonomy" id="589382"/>
    <lineage>
        <taxon>Bacteria</taxon>
        <taxon>Bacillati</taxon>
        <taxon>Actinomycetota</taxon>
        <taxon>Actinomycetes</taxon>
        <taxon>Micrococcales</taxon>
        <taxon>Microbacteriaceae</taxon>
        <taxon>Agromyces</taxon>
    </lineage>
</organism>